<dbReference type="STRING" id="425514.SAMN05443550_110144"/>
<gene>
    <name evidence="13" type="ORF">SAMN05443550_110144</name>
</gene>
<dbReference type="PANTHER" id="PTHR28037">
    <property type="entry name" value="ALCOHOL O-ACETYLTRANSFERASE 1-RELATED"/>
    <property type="match status" value="1"/>
</dbReference>
<dbReference type="SUPFAM" id="SSF52777">
    <property type="entry name" value="CoA-dependent acyltransferases"/>
    <property type="match status" value="2"/>
</dbReference>
<dbReference type="AlphaFoldDB" id="A0A1H4GKH3"/>
<evidence type="ECO:0000256" key="10">
    <source>
        <dbReference type="ARBA" id="ARBA00032317"/>
    </source>
</evidence>
<keyword evidence="8" id="KW-0012">Acyltransferase</keyword>
<dbReference type="InterPro" id="IPR031641">
    <property type="entry name" value="PapA_C"/>
</dbReference>
<evidence type="ECO:0000256" key="7">
    <source>
        <dbReference type="ARBA" id="ARBA00022679"/>
    </source>
</evidence>
<reference evidence="13 14" key="1">
    <citation type="submission" date="2016-10" db="EMBL/GenBank/DDBJ databases">
        <authorList>
            <person name="de Groot N.N."/>
        </authorList>
    </citation>
    <scope>NUCLEOTIDE SEQUENCE [LARGE SCALE GENOMIC DNA]</scope>
    <source>
        <strain evidence="13 14">DSM 19033</strain>
    </source>
</reference>
<dbReference type="InterPro" id="IPR023213">
    <property type="entry name" value="CAT-like_dom_sf"/>
</dbReference>
<dbReference type="Proteomes" id="UP000198850">
    <property type="component" value="Unassembled WGS sequence"/>
</dbReference>
<sequence>MMERKMIVGERIMYIDSSTSLNCVFTVRIRGSLQPAKLNAALSKLQKKHPSLQSVIKNYGQGIPYLVLSPVLAEIPVRKVERLNDEHWMVESKAEWGKLFEEKDSPLARVVWLWSTEVSELMLVCPHCICDGRSMATLMGELLAVLDDPEKELLAYPPFKSVQALLSEKYSINKQIKMRLLSVLALWFFLTRSKGRKSVAGDNYMLHWKLDAKNTSAIVAACKRTGTTVHAVLCVAFLEAFRLVQGENARGRVVMPVDIRRFVPEIKDDMMFALAPTLEVIADQDAGLDFWAKVKKVKEELVSKIAGLNGREWLLMSEYFSSYQIVRYLKESEGTHDVTLSNMGRLGIAEQYHSFELETIYSPSVAFPWKNPNTMVVSTFRGEMDFMFCSNEAFLKEEEAMVIRQRTIGLLLQGAEAGYAAV</sequence>
<dbReference type="Pfam" id="PF16911">
    <property type="entry name" value="PapA_C"/>
    <property type="match status" value="1"/>
</dbReference>
<dbReference type="GO" id="GO:0016746">
    <property type="term" value="F:acyltransferase activity"/>
    <property type="evidence" value="ECO:0007669"/>
    <property type="project" value="UniProtKB-KW"/>
</dbReference>
<dbReference type="PANTHER" id="PTHR28037:SF1">
    <property type="entry name" value="ALCOHOL O-ACETYLTRANSFERASE 1-RELATED"/>
    <property type="match status" value="1"/>
</dbReference>
<evidence type="ECO:0000256" key="5">
    <source>
        <dbReference type="ARBA" id="ARBA00012866"/>
    </source>
</evidence>
<evidence type="ECO:0000256" key="1">
    <source>
        <dbReference type="ARBA" id="ARBA00000026"/>
    </source>
</evidence>
<dbReference type="EMBL" id="FNRA01000010">
    <property type="protein sequence ID" value="SEB10074.1"/>
    <property type="molecule type" value="Genomic_DNA"/>
</dbReference>
<keyword evidence="14" id="KW-1185">Reference proteome</keyword>
<evidence type="ECO:0000313" key="14">
    <source>
        <dbReference type="Proteomes" id="UP000198850"/>
    </source>
</evidence>
<organism evidence="13 14">
    <name type="scientific">Pedobacter hartonius</name>
    <dbReference type="NCBI Taxonomy" id="425514"/>
    <lineage>
        <taxon>Bacteria</taxon>
        <taxon>Pseudomonadati</taxon>
        <taxon>Bacteroidota</taxon>
        <taxon>Sphingobacteriia</taxon>
        <taxon>Sphingobacteriales</taxon>
        <taxon>Sphingobacteriaceae</taxon>
        <taxon>Pedobacter</taxon>
    </lineage>
</organism>
<dbReference type="InterPro" id="IPR052058">
    <property type="entry name" value="Alcohol_O-acetyltransferase"/>
</dbReference>
<dbReference type="Gene3D" id="3.30.559.30">
    <property type="entry name" value="Nonribosomal peptide synthetase, condensation domain"/>
    <property type="match status" value="1"/>
</dbReference>
<comment type="similarity">
    <text evidence="4">Belongs to the acyltransferase PapA5 family.</text>
</comment>
<dbReference type="RefSeq" id="WP_090558840.1">
    <property type="nucleotide sequence ID" value="NZ_FNRA01000010.1"/>
</dbReference>
<comment type="catalytic activity">
    <reaction evidence="1">
        <text>2 a mycocerosyl-[mycocerosic acid synthase] + a phthiocerol = a dimycocerosyl phthiocerol + 2 holo-[mycocerosic acid synthase].</text>
        <dbReference type="EC" id="2.3.1.282"/>
    </reaction>
</comment>
<feature type="domain" description="Phthiocerol/phthiodiolone dimycocerosyl transferase C-terminal" evidence="12">
    <location>
        <begin position="207"/>
        <end position="362"/>
    </location>
</feature>
<proteinExistence type="inferred from homology"/>
<evidence type="ECO:0000256" key="2">
    <source>
        <dbReference type="ARBA" id="ARBA00000625"/>
    </source>
</evidence>
<comment type="catalytic activity">
    <reaction evidence="3">
        <text>2 a mycocerosyl-[mycocerosic acid synthase] + a phthiodiolone = a dimycocerosyl phthiodiolone + 2 holo-[mycocerosic acid synthase].</text>
        <dbReference type="EC" id="2.3.1.282"/>
    </reaction>
</comment>
<name>A0A1H4GKH3_9SPHI</name>
<dbReference type="OrthoDB" id="5562587at2"/>
<evidence type="ECO:0000313" key="13">
    <source>
        <dbReference type="EMBL" id="SEB10074.1"/>
    </source>
</evidence>
<evidence type="ECO:0000256" key="6">
    <source>
        <dbReference type="ARBA" id="ARBA00013449"/>
    </source>
</evidence>
<accession>A0A1H4GKH3</accession>
<comment type="catalytic activity">
    <reaction evidence="2">
        <text>2 a mycocerosyl-[mycocerosic acid synthase] + a phenolphthiocerol = a dimycocerosyl phenolphthiocerol + 2 holo-[mycocerosic acid synthase].</text>
        <dbReference type="EC" id="2.3.1.282"/>
    </reaction>
</comment>
<evidence type="ECO:0000259" key="12">
    <source>
        <dbReference type="Pfam" id="PF16911"/>
    </source>
</evidence>
<evidence type="ECO:0000256" key="4">
    <source>
        <dbReference type="ARBA" id="ARBA00006558"/>
    </source>
</evidence>
<evidence type="ECO:0000256" key="11">
    <source>
        <dbReference type="ARBA" id="ARBA00033407"/>
    </source>
</evidence>
<dbReference type="Gene3D" id="3.30.559.10">
    <property type="entry name" value="Chloramphenicol acetyltransferase-like domain"/>
    <property type="match status" value="1"/>
</dbReference>
<protein>
    <recommendedName>
        <fullName evidence="6">Phthiocerol/phthiodiolone dimycocerosyl transferase</fullName>
        <ecNumber evidence="5">2.3.1.282</ecNumber>
    </recommendedName>
    <alternativeName>
        <fullName evidence="11">Acyltransferase PapA5</fullName>
    </alternativeName>
    <alternativeName>
        <fullName evidence="9">Phthiocerol/phthiodiolone O-acyltransferase</fullName>
    </alternativeName>
    <alternativeName>
        <fullName evidence="10">Polyketide synthase-associated protein A5</fullName>
    </alternativeName>
</protein>
<dbReference type="EC" id="2.3.1.282" evidence="5"/>
<keyword evidence="7" id="KW-0808">Transferase</keyword>
<evidence type="ECO:0000256" key="8">
    <source>
        <dbReference type="ARBA" id="ARBA00023315"/>
    </source>
</evidence>
<evidence type="ECO:0000256" key="9">
    <source>
        <dbReference type="ARBA" id="ARBA00030465"/>
    </source>
</evidence>
<evidence type="ECO:0000256" key="3">
    <source>
        <dbReference type="ARBA" id="ARBA00001907"/>
    </source>
</evidence>